<comment type="caution">
    <text evidence="6">The sequence shown here is derived from an EMBL/GenBank/DDBJ whole genome shotgun (WGS) entry which is preliminary data.</text>
</comment>
<evidence type="ECO:0000256" key="2">
    <source>
        <dbReference type="ARBA" id="ARBA00022448"/>
    </source>
</evidence>
<gene>
    <name evidence="6" type="ORF">OBE_17979</name>
</gene>
<feature type="non-terminal residue" evidence="6">
    <location>
        <position position="1"/>
    </location>
</feature>
<dbReference type="Pfam" id="PF00005">
    <property type="entry name" value="ABC_tran"/>
    <property type="match status" value="1"/>
</dbReference>
<evidence type="ECO:0000256" key="4">
    <source>
        <dbReference type="ARBA" id="ARBA00022840"/>
    </source>
</evidence>
<dbReference type="CDD" id="cd03255">
    <property type="entry name" value="ABC_MJ0796_LolCDE_FtsE"/>
    <property type="match status" value="1"/>
</dbReference>
<dbReference type="InterPro" id="IPR017871">
    <property type="entry name" value="ABC_transporter-like_CS"/>
</dbReference>
<dbReference type="PANTHER" id="PTHR42798:SF6">
    <property type="entry name" value="CELL DIVISION ATP-BINDING PROTEIN FTSE"/>
    <property type="match status" value="1"/>
</dbReference>
<dbReference type="GO" id="GO:0005524">
    <property type="term" value="F:ATP binding"/>
    <property type="evidence" value="ECO:0007669"/>
    <property type="project" value="UniProtKB-KW"/>
</dbReference>
<dbReference type="InterPro" id="IPR027417">
    <property type="entry name" value="P-loop_NTPase"/>
</dbReference>
<dbReference type="SMART" id="SM00382">
    <property type="entry name" value="AAA"/>
    <property type="match status" value="1"/>
</dbReference>
<reference evidence="6" key="1">
    <citation type="journal article" date="2013" name="Environ. Microbiol.">
        <title>Microbiota from the distal guts of lean and obese adolescents exhibit partial functional redundancy besides clear differences in community structure.</title>
        <authorList>
            <person name="Ferrer M."/>
            <person name="Ruiz A."/>
            <person name="Lanza F."/>
            <person name="Haange S.B."/>
            <person name="Oberbach A."/>
            <person name="Till H."/>
            <person name="Bargiela R."/>
            <person name="Campoy C."/>
            <person name="Segura M.T."/>
            <person name="Richter M."/>
            <person name="von Bergen M."/>
            <person name="Seifert J."/>
            <person name="Suarez A."/>
        </authorList>
    </citation>
    <scope>NUCLEOTIDE SEQUENCE</scope>
</reference>
<dbReference type="PROSITE" id="PS50893">
    <property type="entry name" value="ABC_TRANSPORTER_2"/>
    <property type="match status" value="1"/>
</dbReference>
<protein>
    <submittedName>
        <fullName evidence="6">ABC-type antimicrobial peptide transport system, ATPase component</fullName>
    </submittedName>
</protein>
<dbReference type="Gene3D" id="3.40.50.300">
    <property type="entry name" value="P-loop containing nucleotide triphosphate hydrolases"/>
    <property type="match status" value="1"/>
</dbReference>
<sequence length="232" mass="25908">RKPMIKLENVDKYYNYHMDTEVHALKNVNLTINDGEMVAIMGVSGSGKSTMLHILGCLDSQTKGKYFLGEYEVCKYSSNTIAEIRNEEIGFVLQNFGLLSDKSVYENISYPLIFNPAVKYKMMKRLITKAAEDMLVSDLLKKPVKELSGGQKQRVALARAIVNRPNIILADEPTAALDKNTANDIMNVLINLNKNGKTVVIVTHDRSVAEKCNRIIELSDGEIISDKENIPA</sequence>
<evidence type="ECO:0000313" key="6">
    <source>
        <dbReference type="EMBL" id="EKC43480.1"/>
    </source>
</evidence>
<keyword evidence="2" id="KW-0813">Transport</keyword>
<dbReference type="GO" id="GO:0022857">
    <property type="term" value="F:transmembrane transporter activity"/>
    <property type="evidence" value="ECO:0007669"/>
    <property type="project" value="UniProtKB-ARBA"/>
</dbReference>
<dbReference type="GO" id="GO:0098796">
    <property type="term" value="C:membrane protein complex"/>
    <property type="evidence" value="ECO:0007669"/>
    <property type="project" value="UniProtKB-ARBA"/>
</dbReference>
<dbReference type="AlphaFoldDB" id="K1RPD1"/>
<evidence type="ECO:0000256" key="1">
    <source>
        <dbReference type="ARBA" id="ARBA00005417"/>
    </source>
</evidence>
<dbReference type="FunFam" id="3.40.50.300:FF:000032">
    <property type="entry name" value="Export ABC transporter ATP-binding protein"/>
    <property type="match status" value="1"/>
</dbReference>
<name>K1RPD1_9ZZZZ</name>
<comment type="similarity">
    <text evidence="1">Belongs to the ABC transporter superfamily.</text>
</comment>
<keyword evidence="3" id="KW-0547">Nucleotide-binding</keyword>
<accession>K1RPD1</accession>
<evidence type="ECO:0000259" key="5">
    <source>
        <dbReference type="PROSITE" id="PS50893"/>
    </source>
</evidence>
<evidence type="ECO:0000256" key="3">
    <source>
        <dbReference type="ARBA" id="ARBA00022741"/>
    </source>
</evidence>
<dbReference type="InterPro" id="IPR003439">
    <property type="entry name" value="ABC_transporter-like_ATP-bd"/>
</dbReference>
<dbReference type="InterPro" id="IPR017911">
    <property type="entry name" value="MacB-like_ATP-bd"/>
</dbReference>
<dbReference type="InterPro" id="IPR003593">
    <property type="entry name" value="AAA+_ATPase"/>
</dbReference>
<dbReference type="PROSITE" id="PS00211">
    <property type="entry name" value="ABC_TRANSPORTER_1"/>
    <property type="match status" value="1"/>
</dbReference>
<dbReference type="PANTHER" id="PTHR42798">
    <property type="entry name" value="LIPOPROTEIN-RELEASING SYSTEM ATP-BINDING PROTEIN LOLD"/>
    <property type="match status" value="1"/>
</dbReference>
<feature type="domain" description="ABC transporter" evidence="5">
    <location>
        <begin position="5"/>
        <end position="232"/>
    </location>
</feature>
<dbReference type="GO" id="GO:0016887">
    <property type="term" value="F:ATP hydrolysis activity"/>
    <property type="evidence" value="ECO:0007669"/>
    <property type="project" value="InterPro"/>
</dbReference>
<keyword evidence="4" id="KW-0067">ATP-binding</keyword>
<dbReference type="EMBL" id="AJWZ01011999">
    <property type="protein sequence ID" value="EKC43480.1"/>
    <property type="molecule type" value="Genomic_DNA"/>
</dbReference>
<proteinExistence type="inferred from homology"/>
<dbReference type="SUPFAM" id="SSF52540">
    <property type="entry name" value="P-loop containing nucleoside triphosphate hydrolases"/>
    <property type="match status" value="1"/>
</dbReference>
<organism evidence="6">
    <name type="scientific">human gut metagenome</name>
    <dbReference type="NCBI Taxonomy" id="408170"/>
    <lineage>
        <taxon>unclassified sequences</taxon>
        <taxon>metagenomes</taxon>
        <taxon>organismal metagenomes</taxon>
    </lineage>
</organism>